<dbReference type="Pfam" id="PF10945">
    <property type="entry name" value="CBP_BcsR"/>
    <property type="match status" value="1"/>
</dbReference>
<proteinExistence type="predicted"/>
<dbReference type="EMBL" id="CP010537">
    <property type="protein sequence ID" value="AJG25034.1"/>
    <property type="molecule type" value="Genomic_DNA"/>
</dbReference>
<dbReference type="NCBIfam" id="NF040718">
    <property type="entry name" value="BcsP_of_Ic"/>
    <property type="match status" value="1"/>
</dbReference>
<dbReference type="Proteomes" id="UP000031843">
    <property type="component" value="Chromosome secondary"/>
</dbReference>
<feature type="region of interest" description="Disordered" evidence="1">
    <location>
        <begin position="200"/>
        <end position="225"/>
    </location>
</feature>
<sequence>MSQSDDLSKLFHRFGGKAESYKEIVREDAAMQARERWPLLTSVRVDRAAVVPPVQPAAPHAHEAAGAAAAQAAPPAPLWRAALPAGELAPAAEPAHAAEAVPAQVAPPAALAATGVPASAMMPRFRTPQGMAPVMSAPMPLSAPEVAAASPPSAAVANPAVVPAPQPASIWSPAAPAAAPPAEPARPADTELSKVFARLEGRQEPATTSERAPARRSFLDRLNRS</sequence>
<evidence type="ECO:0000313" key="2">
    <source>
        <dbReference type="EMBL" id="AJG25034.1"/>
    </source>
</evidence>
<dbReference type="AlphaFoldDB" id="A0A0C4YSX1"/>
<gene>
    <name evidence="2" type="ORF">RR42_s3458</name>
</gene>
<name>A0A0C4YSX1_9BURK</name>
<keyword evidence="3" id="KW-1185">Reference proteome</keyword>
<dbReference type="STRING" id="68895.RR42_s3458"/>
<protein>
    <submittedName>
        <fullName evidence="2">Putative Fe-S oxidoreductase</fullName>
    </submittedName>
</protein>
<reference evidence="2 3" key="1">
    <citation type="journal article" date="2015" name="Genome Announc.">
        <title>Complete Genome Sequence of Cupriavidus basilensis 4G11, Isolated from the Oak Ridge Field Research Center Site.</title>
        <authorList>
            <person name="Ray J."/>
            <person name="Waters R.J."/>
            <person name="Skerker J.M."/>
            <person name="Kuehl J.V."/>
            <person name="Price M.N."/>
            <person name="Huang J."/>
            <person name="Chakraborty R."/>
            <person name="Arkin A.P."/>
            <person name="Deutschbauer A."/>
        </authorList>
    </citation>
    <scope>NUCLEOTIDE SEQUENCE [LARGE SCALE GENOMIC DNA]</scope>
    <source>
        <strain evidence="2">4G11</strain>
    </source>
</reference>
<evidence type="ECO:0000313" key="3">
    <source>
        <dbReference type="Proteomes" id="UP000031843"/>
    </source>
</evidence>
<accession>A0A0C4YSX1</accession>
<dbReference type="KEGG" id="cbw:RR42_s3458"/>
<dbReference type="OrthoDB" id="8812063at2"/>
<dbReference type="RefSeq" id="WP_043357455.1">
    <property type="nucleotide sequence ID" value="NZ_CP010537.1"/>
</dbReference>
<evidence type="ECO:0000256" key="1">
    <source>
        <dbReference type="SAM" id="MobiDB-lite"/>
    </source>
</evidence>
<organism evidence="2 3">
    <name type="scientific">Cupriavidus basilensis</name>
    <dbReference type="NCBI Taxonomy" id="68895"/>
    <lineage>
        <taxon>Bacteria</taxon>
        <taxon>Pseudomonadati</taxon>
        <taxon>Pseudomonadota</taxon>
        <taxon>Betaproteobacteria</taxon>
        <taxon>Burkholderiales</taxon>
        <taxon>Burkholderiaceae</taxon>
        <taxon>Cupriavidus</taxon>
    </lineage>
</organism>
<dbReference type="InterPro" id="IPR024487">
    <property type="entry name" value="CBP_BcsR"/>
</dbReference>